<dbReference type="GO" id="GO:0016020">
    <property type="term" value="C:membrane"/>
    <property type="evidence" value="ECO:0007669"/>
    <property type="project" value="GOC"/>
</dbReference>
<dbReference type="GO" id="GO:0009245">
    <property type="term" value="P:lipid A biosynthetic process"/>
    <property type="evidence" value="ECO:0007669"/>
    <property type="project" value="UniProtKB-UniRule"/>
</dbReference>
<evidence type="ECO:0000313" key="13">
    <source>
        <dbReference type="Proteomes" id="UP001059985"/>
    </source>
</evidence>
<dbReference type="HAMAP" id="MF_00406">
    <property type="entry name" value="FabZ"/>
    <property type="match status" value="1"/>
</dbReference>
<evidence type="ECO:0000256" key="2">
    <source>
        <dbReference type="ARBA" id="ARBA00009174"/>
    </source>
</evidence>
<comment type="similarity">
    <text evidence="2 9">Belongs to the thioester dehydratase family. FabZ subfamily.</text>
</comment>
<dbReference type="InterPro" id="IPR010084">
    <property type="entry name" value="FabZ"/>
</dbReference>
<name>A0A9Q9C0Y5_9RICK</name>
<comment type="subcellular location">
    <subcellularLocation>
        <location evidence="1 9">Cytoplasm</location>
    </subcellularLocation>
</comment>
<dbReference type="RefSeq" id="WP_218193737.1">
    <property type="nucleotide sequence ID" value="NZ_CP054597.1"/>
</dbReference>
<evidence type="ECO:0000256" key="8">
    <source>
        <dbReference type="ARBA" id="ARBA00025049"/>
    </source>
</evidence>
<evidence type="ECO:0000256" key="9">
    <source>
        <dbReference type="HAMAP-Rule" id="MF_00406"/>
    </source>
</evidence>
<comment type="catalytic activity">
    <reaction evidence="9">
        <text>a (3R)-hydroxyacyl-[ACP] = a (2E)-enoyl-[ACP] + H2O</text>
        <dbReference type="Rhea" id="RHEA:13097"/>
        <dbReference type="Rhea" id="RHEA-COMP:9925"/>
        <dbReference type="Rhea" id="RHEA-COMP:9945"/>
        <dbReference type="ChEBI" id="CHEBI:15377"/>
        <dbReference type="ChEBI" id="CHEBI:78784"/>
        <dbReference type="ChEBI" id="CHEBI:78827"/>
        <dbReference type="EC" id="4.2.1.59"/>
    </reaction>
</comment>
<keyword evidence="7 9" id="KW-0456">Lyase</keyword>
<gene>
    <name evidence="9 10" type="primary">fabZ</name>
    <name evidence="11" type="ORF">LUA81_01515</name>
    <name evidence="10" type="ORF">LUA82_01525</name>
</gene>
<dbReference type="CDD" id="cd01288">
    <property type="entry name" value="FabZ"/>
    <property type="match status" value="1"/>
</dbReference>
<dbReference type="PANTHER" id="PTHR30272:SF1">
    <property type="entry name" value="3-HYDROXYACYL-[ACYL-CARRIER-PROTEIN] DEHYDRATASE"/>
    <property type="match status" value="1"/>
</dbReference>
<keyword evidence="13" id="KW-1185">Reference proteome</keyword>
<keyword evidence="5 9" id="KW-0441">Lipid A biosynthesis</keyword>
<dbReference type="Pfam" id="PF07977">
    <property type="entry name" value="FabA"/>
    <property type="match status" value="1"/>
</dbReference>
<dbReference type="PANTHER" id="PTHR30272">
    <property type="entry name" value="3-HYDROXYACYL-[ACYL-CARRIER-PROTEIN] DEHYDRATASE"/>
    <property type="match status" value="1"/>
</dbReference>
<evidence type="ECO:0000313" key="11">
    <source>
        <dbReference type="EMBL" id="UTO56657.1"/>
    </source>
</evidence>
<dbReference type="EMBL" id="CP089285">
    <property type="protein sequence ID" value="UTO56657.1"/>
    <property type="molecule type" value="Genomic_DNA"/>
</dbReference>
<dbReference type="EMBL" id="CP089286">
    <property type="protein sequence ID" value="UTO55740.1"/>
    <property type="molecule type" value="Genomic_DNA"/>
</dbReference>
<evidence type="ECO:0000256" key="3">
    <source>
        <dbReference type="ARBA" id="ARBA00022490"/>
    </source>
</evidence>
<evidence type="ECO:0000313" key="12">
    <source>
        <dbReference type="Proteomes" id="UP001059822"/>
    </source>
</evidence>
<dbReference type="Proteomes" id="UP001059822">
    <property type="component" value="Chromosome"/>
</dbReference>
<dbReference type="GO" id="GO:0019171">
    <property type="term" value="F:(3R)-hydroxyacyl-[acyl-carrier-protein] dehydratase activity"/>
    <property type="evidence" value="ECO:0007669"/>
    <property type="project" value="UniProtKB-EC"/>
</dbReference>
<dbReference type="EC" id="4.2.1.59" evidence="9"/>
<evidence type="ECO:0000256" key="4">
    <source>
        <dbReference type="ARBA" id="ARBA00022516"/>
    </source>
</evidence>
<dbReference type="Proteomes" id="UP001059985">
    <property type="component" value="Chromosome"/>
</dbReference>
<dbReference type="NCBIfam" id="TIGR01750">
    <property type="entry name" value="fabZ"/>
    <property type="match status" value="1"/>
</dbReference>
<proteinExistence type="inferred from homology"/>
<sequence>MNFDIKQIIKMLPHSYPFILIDRIIECNPSQYAIAIKNVTFNEPFFMGHFPSNPIMPGVLIIEAMAQTSMVCIVSSFNSHEVSKKSVYFLAIDSAKFRKVVIPGDAIIINANVIHQRKGTCRFKCNAYVDNQLVAEAYILAMISNTVSN</sequence>
<dbReference type="NCBIfam" id="NF000582">
    <property type="entry name" value="PRK00006.1"/>
    <property type="match status" value="1"/>
</dbReference>
<evidence type="ECO:0000256" key="5">
    <source>
        <dbReference type="ARBA" id="ARBA00022556"/>
    </source>
</evidence>
<evidence type="ECO:0000256" key="7">
    <source>
        <dbReference type="ARBA" id="ARBA00023239"/>
    </source>
</evidence>
<dbReference type="AlphaFoldDB" id="A0A9Q9C0Y5"/>
<comment type="function">
    <text evidence="8 9">Involved in unsaturated fatty acids biosynthesis. Catalyzes the dehydration of short chain beta-hydroxyacyl-ACPs and long chain saturated and unsaturated beta-hydroxyacyl-ACPs.</text>
</comment>
<dbReference type="FunFam" id="3.10.129.10:FF:000001">
    <property type="entry name" value="3-hydroxyacyl-[acyl-carrier-protein] dehydratase FabZ"/>
    <property type="match status" value="1"/>
</dbReference>
<evidence type="ECO:0000313" key="10">
    <source>
        <dbReference type="EMBL" id="UTO55740.1"/>
    </source>
</evidence>
<keyword evidence="3 9" id="KW-0963">Cytoplasm</keyword>
<evidence type="ECO:0000256" key="1">
    <source>
        <dbReference type="ARBA" id="ARBA00004496"/>
    </source>
</evidence>
<organism evidence="10 12">
    <name type="scientific">Neoehrlichia mikurensis</name>
    <dbReference type="NCBI Taxonomy" id="89586"/>
    <lineage>
        <taxon>Bacteria</taxon>
        <taxon>Pseudomonadati</taxon>
        <taxon>Pseudomonadota</taxon>
        <taxon>Alphaproteobacteria</taxon>
        <taxon>Rickettsiales</taxon>
        <taxon>Anaplasmataceae</taxon>
        <taxon>Candidatus Neoehrlichia</taxon>
    </lineage>
</organism>
<dbReference type="InterPro" id="IPR013114">
    <property type="entry name" value="FabA_FabZ"/>
</dbReference>
<reference evidence="10" key="1">
    <citation type="journal article" date="2022" name="Microorganisms">
        <title>Assembly and Comparison of Ca. Neoehrlichia mikurensis Genomes.</title>
        <authorList>
            <person name="Azagi T."/>
            <person name="Dirks R.P."/>
            <person name="Yebra-Pimentel E.S."/>
            <person name="Schaap P.J."/>
            <person name="Koehorst J.J."/>
            <person name="Esser H.J."/>
            <person name="Sprong H."/>
        </authorList>
    </citation>
    <scope>NUCLEOTIDE SEQUENCE</scope>
    <source>
        <strain evidence="11">18-2804</strain>
        <strain evidence="10">18-2837</strain>
    </source>
</reference>
<feature type="active site" evidence="9">
    <location>
        <position position="49"/>
    </location>
</feature>
<keyword evidence="6 9" id="KW-0443">Lipid metabolism</keyword>
<keyword evidence="4 9" id="KW-0444">Lipid biosynthesis</keyword>
<dbReference type="GO" id="GO:0006633">
    <property type="term" value="P:fatty acid biosynthetic process"/>
    <property type="evidence" value="ECO:0007669"/>
    <property type="project" value="UniProtKB-UniRule"/>
</dbReference>
<evidence type="ECO:0000256" key="6">
    <source>
        <dbReference type="ARBA" id="ARBA00023098"/>
    </source>
</evidence>
<dbReference type="GO" id="GO:0005737">
    <property type="term" value="C:cytoplasm"/>
    <property type="evidence" value="ECO:0007669"/>
    <property type="project" value="UniProtKB-SubCell"/>
</dbReference>
<accession>A0A9Q9C0Y5</accession>
<protein>
    <recommendedName>
        <fullName evidence="9">3-hydroxyacyl-[acyl-carrier-protein] dehydratase FabZ</fullName>
        <ecNumber evidence="9">4.2.1.59</ecNumber>
    </recommendedName>
    <alternativeName>
        <fullName evidence="9">(3R)-hydroxymyristoyl-[acyl-carrier-protein] dehydratase</fullName>
        <shortName evidence="9">(3R)-hydroxymyristoyl-ACP dehydrase</shortName>
    </alternativeName>
    <alternativeName>
        <fullName evidence="9">Beta-hydroxyacyl-ACP dehydratase</fullName>
    </alternativeName>
</protein>